<dbReference type="PANTHER" id="PTHR21052:SF0">
    <property type="entry name" value="ALPHA-KETOGLUTARATE-DEPENDENT DIOXYGENASE ALKB HOMOLOG 7, MITOCHONDRIAL"/>
    <property type="match status" value="1"/>
</dbReference>
<gene>
    <name evidence="1" type="ORF">BCR42DRAFT_496389</name>
</gene>
<reference evidence="1 2" key="1">
    <citation type="submission" date="2016-07" db="EMBL/GenBank/DDBJ databases">
        <title>Pervasive Adenine N6-methylation of Active Genes in Fungi.</title>
        <authorList>
            <consortium name="DOE Joint Genome Institute"/>
            <person name="Mondo S.J."/>
            <person name="Dannebaum R.O."/>
            <person name="Kuo R.C."/>
            <person name="Labutti K."/>
            <person name="Haridas S."/>
            <person name="Kuo A."/>
            <person name="Salamov A."/>
            <person name="Ahrendt S.R."/>
            <person name="Lipzen A."/>
            <person name="Sullivan W."/>
            <person name="Andreopoulos W.B."/>
            <person name="Clum A."/>
            <person name="Lindquist E."/>
            <person name="Daum C."/>
            <person name="Ramamoorthy G.K."/>
            <person name="Gryganskyi A."/>
            <person name="Culley D."/>
            <person name="Magnuson J.K."/>
            <person name="James T.Y."/>
            <person name="O'Malley M.A."/>
            <person name="Stajich J.E."/>
            <person name="Spatafora J.W."/>
            <person name="Visel A."/>
            <person name="Grigoriev I.V."/>
        </authorList>
    </citation>
    <scope>NUCLEOTIDE SEQUENCE [LARGE SCALE GENOMIC DNA]</scope>
    <source>
        <strain evidence="1 2">NRRL 1336</strain>
    </source>
</reference>
<dbReference type="GO" id="GO:0005759">
    <property type="term" value="C:mitochondrial matrix"/>
    <property type="evidence" value="ECO:0007669"/>
    <property type="project" value="TreeGrafter"/>
</dbReference>
<organism evidence="1 2">
    <name type="scientific">Absidia repens</name>
    <dbReference type="NCBI Taxonomy" id="90262"/>
    <lineage>
        <taxon>Eukaryota</taxon>
        <taxon>Fungi</taxon>
        <taxon>Fungi incertae sedis</taxon>
        <taxon>Mucoromycota</taxon>
        <taxon>Mucoromycotina</taxon>
        <taxon>Mucoromycetes</taxon>
        <taxon>Mucorales</taxon>
        <taxon>Cunninghamellaceae</taxon>
        <taxon>Absidia</taxon>
    </lineage>
</organism>
<dbReference type="GO" id="GO:0006631">
    <property type="term" value="P:fatty acid metabolic process"/>
    <property type="evidence" value="ECO:0007669"/>
    <property type="project" value="TreeGrafter"/>
</dbReference>
<protein>
    <recommendedName>
        <fullName evidence="3">Alpha-ketoglutarate-dependent dioxygenase AlkB-like domain-containing protein</fullName>
    </recommendedName>
</protein>
<dbReference type="AlphaFoldDB" id="A0A1X2HZV7"/>
<dbReference type="PANTHER" id="PTHR21052">
    <property type="entry name" value="SPERMATOGENESIS ASSOCIATED 11-RELATED"/>
    <property type="match status" value="1"/>
</dbReference>
<dbReference type="STRING" id="90262.A0A1X2HZV7"/>
<dbReference type="OrthoDB" id="28127at2759"/>
<accession>A0A1X2HZV7</accession>
<dbReference type="GO" id="GO:0006974">
    <property type="term" value="P:DNA damage response"/>
    <property type="evidence" value="ECO:0007669"/>
    <property type="project" value="InterPro"/>
</dbReference>
<sequence>MILKHLLFPRRPYLIVTTTTNNFKRCYNTLNDHYAQLRTDPKVAAQYIQATPSATHNDYLDDFLLFPEFITDEEHAIITQHCEKKLKRSLGRNAPYEPGHFDGVISGYRECSASGWMSHDDDHWMGPFIHDRIYKALFPSHFTWLAPHLLDLAAHGEIRGHVDNIEASGSVVAGLCLKSPAKMVLEHVDDPSCQVAIFLPPRCFYIQRDTVRYQFKHAIMGPEASVWNGKPFEKTDRISLMFRNTKESKS</sequence>
<dbReference type="SUPFAM" id="SSF51197">
    <property type="entry name" value="Clavaminate synthase-like"/>
    <property type="match status" value="1"/>
</dbReference>
<dbReference type="Proteomes" id="UP000193560">
    <property type="component" value="Unassembled WGS sequence"/>
</dbReference>
<evidence type="ECO:0008006" key="3">
    <source>
        <dbReference type="Google" id="ProtNLM"/>
    </source>
</evidence>
<comment type="caution">
    <text evidence="1">The sequence shown here is derived from an EMBL/GenBank/DDBJ whole genome shotgun (WGS) entry which is preliminary data.</text>
</comment>
<dbReference type="Gene3D" id="2.60.120.590">
    <property type="entry name" value="Alpha-ketoglutarate-dependent dioxygenase AlkB-like"/>
    <property type="match status" value="1"/>
</dbReference>
<proteinExistence type="predicted"/>
<keyword evidence="2" id="KW-1185">Reference proteome</keyword>
<evidence type="ECO:0000313" key="2">
    <source>
        <dbReference type="Proteomes" id="UP000193560"/>
    </source>
</evidence>
<feature type="non-terminal residue" evidence="1">
    <location>
        <position position="1"/>
    </location>
</feature>
<dbReference type="EMBL" id="MCGE01000040">
    <property type="protein sequence ID" value="ORZ06219.1"/>
    <property type="molecule type" value="Genomic_DNA"/>
</dbReference>
<name>A0A1X2HZV7_9FUNG</name>
<evidence type="ECO:0000313" key="1">
    <source>
        <dbReference type="EMBL" id="ORZ06219.1"/>
    </source>
</evidence>
<dbReference type="InterPro" id="IPR032870">
    <property type="entry name" value="ALKBH7-like"/>
</dbReference>
<dbReference type="InterPro" id="IPR037151">
    <property type="entry name" value="AlkB-like_sf"/>
</dbReference>